<name>A0A7Y6JWI7_9BURK</name>
<comment type="caution">
    <text evidence="1">The sequence shown here is derived from an EMBL/GenBank/DDBJ whole genome shotgun (WGS) entry which is preliminary data.</text>
</comment>
<dbReference type="AlphaFoldDB" id="A0A7Y6JWI7"/>
<evidence type="ECO:0000313" key="2">
    <source>
        <dbReference type="Proteomes" id="UP000594380"/>
    </source>
</evidence>
<gene>
    <name evidence="1" type="ORF">G5S42_10065</name>
</gene>
<organism evidence="1 2">
    <name type="scientific">Paraburkholderia youngii</name>
    <dbReference type="NCBI Taxonomy" id="2782701"/>
    <lineage>
        <taxon>Bacteria</taxon>
        <taxon>Pseudomonadati</taxon>
        <taxon>Pseudomonadota</taxon>
        <taxon>Betaproteobacteria</taxon>
        <taxon>Burkholderiales</taxon>
        <taxon>Burkholderiaceae</taxon>
        <taxon>Paraburkholderia</taxon>
    </lineage>
</organism>
<sequence length="317" mass="34556">MVNTFSFSCSACGRCCNSPPSMTLAELFRHPDRFIGCIAIGRVARRRPGERLRVGRHEAVLDEADCAAFEVLADTLLYRAGDTFSIVAQGFDYPSLARCPALADDGRCAIHLQGKPLTCEVVPLDPLVPDSLQHLVLAERGSSAIYVGSACIQEGKRDDAALLVDEGRIADPHAKDALARRRRALEQERAIWTQAVFEALRSDLFDSPAALARIPAGGFLTISLVPALLSVAAASSRCRELCIDYIDSQLALIERSIVQALTRRRLDDRPVTQQLRGFANAYRHAKARLVDAAAIEQHNGTQALRPDIEAYLSGAVH</sequence>
<evidence type="ECO:0008006" key="3">
    <source>
        <dbReference type="Google" id="ProtNLM"/>
    </source>
</evidence>
<accession>A0A7Y6JWI7</accession>
<evidence type="ECO:0000313" key="1">
    <source>
        <dbReference type="EMBL" id="NUY00040.1"/>
    </source>
</evidence>
<reference evidence="1 2" key="1">
    <citation type="submission" date="2020-02" db="EMBL/GenBank/DDBJ databases">
        <title>Paraburkholderia simonii sp. nov. and Paraburkholderia youngii sp. nov. Brazilian and Mexican Mimosa-associated rhizobia.</title>
        <authorList>
            <person name="Mavima L."/>
            <person name="Beukes C.W."/>
            <person name="Chan W.Y."/>
            <person name="Palmer M."/>
            <person name="De Meyer S.E."/>
            <person name="James E.K."/>
            <person name="Venter S.N."/>
            <person name="Steenkamp E.T."/>
        </authorList>
    </citation>
    <scope>NUCLEOTIDE SEQUENCE [LARGE SCALE GENOMIC DNA]</scope>
    <source>
        <strain evidence="1 2">JPY169</strain>
    </source>
</reference>
<dbReference type="Proteomes" id="UP000594380">
    <property type="component" value="Unassembled WGS sequence"/>
</dbReference>
<dbReference type="EMBL" id="JAALDK010000001">
    <property type="protein sequence ID" value="NUY00040.1"/>
    <property type="molecule type" value="Genomic_DNA"/>
</dbReference>
<proteinExistence type="predicted"/>
<protein>
    <recommendedName>
        <fullName evidence="3">Flagellin N-methylase</fullName>
    </recommendedName>
</protein>